<organism evidence="1 2">
    <name type="scientific">Puccinia graminis f. sp. tritici</name>
    <dbReference type="NCBI Taxonomy" id="56615"/>
    <lineage>
        <taxon>Eukaryota</taxon>
        <taxon>Fungi</taxon>
        <taxon>Dikarya</taxon>
        <taxon>Basidiomycota</taxon>
        <taxon>Pucciniomycotina</taxon>
        <taxon>Pucciniomycetes</taxon>
        <taxon>Pucciniales</taxon>
        <taxon>Pucciniaceae</taxon>
        <taxon>Puccinia</taxon>
    </lineage>
</organism>
<evidence type="ECO:0000313" key="2">
    <source>
        <dbReference type="Proteomes" id="UP000325313"/>
    </source>
</evidence>
<dbReference type="AlphaFoldDB" id="A0A5B0NJ52"/>
<sequence length="77" mass="8904">MSNMNWNKSQTKDHRHKQIEAQLNAIPLLFTYCRLNEIGEFAFISQSRGAEETGSWSTNLQIDLIMLRRVLNRGGHS</sequence>
<dbReference type="EMBL" id="VDEP01000408">
    <property type="protein sequence ID" value="KAA1087958.1"/>
    <property type="molecule type" value="Genomic_DNA"/>
</dbReference>
<reference evidence="1 2" key="1">
    <citation type="submission" date="2019-05" db="EMBL/GenBank/DDBJ databases">
        <title>Emergence of the Ug99 lineage of the wheat stem rust pathogen through somatic hybridization.</title>
        <authorList>
            <person name="Li F."/>
            <person name="Upadhyaya N.M."/>
            <person name="Sperschneider J."/>
            <person name="Matny O."/>
            <person name="Nguyen-Phuc H."/>
            <person name="Mago R."/>
            <person name="Raley C."/>
            <person name="Miller M.E."/>
            <person name="Silverstein K.A.T."/>
            <person name="Henningsen E."/>
            <person name="Hirsch C.D."/>
            <person name="Visser B."/>
            <person name="Pretorius Z.A."/>
            <person name="Steffenson B.J."/>
            <person name="Schwessinger B."/>
            <person name="Dodds P.N."/>
            <person name="Figueroa M."/>
        </authorList>
    </citation>
    <scope>NUCLEOTIDE SEQUENCE [LARGE SCALE GENOMIC DNA]</scope>
    <source>
        <strain evidence="1 2">Ug99</strain>
    </source>
</reference>
<dbReference type="Proteomes" id="UP000325313">
    <property type="component" value="Unassembled WGS sequence"/>
</dbReference>
<name>A0A5B0NJ52_PUCGR</name>
<proteinExistence type="predicted"/>
<evidence type="ECO:0000313" key="1">
    <source>
        <dbReference type="EMBL" id="KAA1087958.1"/>
    </source>
</evidence>
<protein>
    <submittedName>
        <fullName evidence="1">Uncharacterized protein</fullName>
    </submittedName>
</protein>
<comment type="caution">
    <text evidence="1">The sequence shown here is derived from an EMBL/GenBank/DDBJ whole genome shotgun (WGS) entry which is preliminary data.</text>
</comment>
<gene>
    <name evidence="1" type="ORF">PGTUg99_010015</name>
</gene>
<accession>A0A5B0NJ52</accession>